<gene>
    <name evidence="1" type="ORF">JYE49_02675</name>
</gene>
<dbReference type="EMBL" id="CP068393">
    <property type="protein sequence ID" value="QUC67624.1"/>
    <property type="molecule type" value="Genomic_DNA"/>
</dbReference>
<name>A0AC61N7V5_9FIRM</name>
<evidence type="ECO:0000313" key="1">
    <source>
        <dbReference type="EMBL" id="QUC67624.1"/>
    </source>
</evidence>
<keyword evidence="2" id="KW-1185">Reference proteome</keyword>
<organism evidence="1 2">
    <name type="scientific">Aristaeella hokkaidonensis</name>
    <dbReference type="NCBI Taxonomy" id="3046382"/>
    <lineage>
        <taxon>Bacteria</taxon>
        <taxon>Bacillati</taxon>
        <taxon>Bacillota</taxon>
        <taxon>Clostridia</taxon>
        <taxon>Eubacteriales</taxon>
        <taxon>Aristaeellaceae</taxon>
        <taxon>Aristaeella</taxon>
    </lineage>
</organism>
<evidence type="ECO:0000313" key="2">
    <source>
        <dbReference type="Proteomes" id="UP000682782"/>
    </source>
</evidence>
<sequence length="102" mass="11720">MSENRGRSNFALMDEMEENEMLESRGTGYIERWTKPRAYQGRVYELLRKVGLTPMLAMGLVMLIPCLFLPPVFLAAFGFGGVLLVFGIFEKIILDRSEKRKK</sequence>
<reference evidence="1" key="1">
    <citation type="submission" date="2021-01" db="EMBL/GenBank/DDBJ databases">
        <title>Complete genome sequence of Clostridiales bacterium R-7.</title>
        <authorList>
            <person name="Mahoney-Kurpe S.C."/>
            <person name="Palevich N."/>
            <person name="Koike S."/>
            <person name="Moon C.D."/>
            <person name="Attwood G.T."/>
        </authorList>
    </citation>
    <scope>NUCLEOTIDE SEQUENCE</scope>
    <source>
        <strain evidence="1">R-7</strain>
    </source>
</reference>
<protein>
    <submittedName>
        <fullName evidence="1">Uncharacterized protein</fullName>
    </submittedName>
</protein>
<accession>A0AC61N7V5</accession>
<proteinExistence type="predicted"/>
<dbReference type="Proteomes" id="UP000682782">
    <property type="component" value="Chromosome"/>
</dbReference>